<protein>
    <submittedName>
        <fullName evidence="2">Putative secreted protein</fullName>
    </submittedName>
</protein>
<reference evidence="2" key="1">
    <citation type="submission" date="2018-01" db="EMBL/GenBank/DDBJ databases">
        <title>An insight into the sialome of Amazonian anophelines.</title>
        <authorList>
            <person name="Ribeiro J.M."/>
            <person name="Scarpassa V."/>
            <person name="Calvo E."/>
        </authorList>
    </citation>
    <scope>NUCLEOTIDE SEQUENCE</scope>
    <source>
        <tissue evidence="2">Salivary glands</tissue>
    </source>
</reference>
<keyword evidence="1" id="KW-0732">Signal</keyword>
<accession>A0A2M4CAR5</accession>
<evidence type="ECO:0000256" key="1">
    <source>
        <dbReference type="SAM" id="SignalP"/>
    </source>
</evidence>
<feature type="chain" id="PRO_5014623723" evidence="1">
    <location>
        <begin position="22"/>
        <end position="85"/>
    </location>
</feature>
<evidence type="ECO:0000313" key="2">
    <source>
        <dbReference type="EMBL" id="MBW62349.1"/>
    </source>
</evidence>
<name>A0A2M4CAR5_9DIPT</name>
<dbReference type="EMBL" id="GGFJ01013208">
    <property type="protein sequence ID" value="MBW62349.1"/>
    <property type="molecule type" value="Transcribed_RNA"/>
</dbReference>
<organism evidence="2">
    <name type="scientific">Anopheles marajoara</name>
    <dbReference type="NCBI Taxonomy" id="58244"/>
    <lineage>
        <taxon>Eukaryota</taxon>
        <taxon>Metazoa</taxon>
        <taxon>Ecdysozoa</taxon>
        <taxon>Arthropoda</taxon>
        <taxon>Hexapoda</taxon>
        <taxon>Insecta</taxon>
        <taxon>Pterygota</taxon>
        <taxon>Neoptera</taxon>
        <taxon>Endopterygota</taxon>
        <taxon>Diptera</taxon>
        <taxon>Nematocera</taxon>
        <taxon>Culicoidea</taxon>
        <taxon>Culicidae</taxon>
        <taxon>Anophelinae</taxon>
        <taxon>Anopheles</taxon>
    </lineage>
</organism>
<dbReference type="AlphaFoldDB" id="A0A2M4CAR5"/>
<feature type="signal peptide" evidence="1">
    <location>
        <begin position="1"/>
        <end position="21"/>
    </location>
</feature>
<sequence>MGCAQASALPLLLSCLRYNLCVCVFAFRVPGLISRGRLNGDHEFVIQRCSKKVRRYAILILDSVWEKVESRCLSLSLSTSKCDSD</sequence>
<proteinExistence type="predicted"/>